<dbReference type="PANTHER" id="PTHR10204:SF34">
    <property type="entry name" value="NAD(P)H DEHYDROGENASE [QUINONE] 1 ISOFORM 1"/>
    <property type="match status" value="1"/>
</dbReference>
<dbReference type="Proteomes" id="UP001165427">
    <property type="component" value="Unassembled WGS sequence"/>
</dbReference>
<dbReference type="Gene3D" id="3.40.50.360">
    <property type="match status" value="1"/>
</dbReference>
<evidence type="ECO:0000313" key="4">
    <source>
        <dbReference type="EMBL" id="MCJ8502352.1"/>
    </source>
</evidence>
<dbReference type="PANTHER" id="PTHR10204">
    <property type="entry name" value="NAD P H OXIDOREDUCTASE-RELATED"/>
    <property type="match status" value="1"/>
</dbReference>
<sequence>MRCLVVTAHPLEESLCATLTRRVVRRLTERGHDVVLEDLYAERFDAAMTVTERAGYYEGTYDTKAVQSQVTRLLRSQAIVFVFPTWWFGCPAVLKGWFDRVWVPGVADDHSAGFGPIKPRLHRLRETLVVTTLGAPWWVDRLILWQPLKRVLRTAIIKPCAPRCRFRMVSLYKSESLTSAQVDRFWARIETHLNRW</sequence>
<dbReference type="AlphaFoldDB" id="A0AA41R3A9"/>
<dbReference type="InterPro" id="IPR029039">
    <property type="entry name" value="Flavoprotein-like_sf"/>
</dbReference>
<dbReference type="InterPro" id="IPR051545">
    <property type="entry name" value="NAD(P)H_dehydrogenase_qn"/>
</dbReference>
<dbReference type="RefSeq" id="WP_246913018.1">
    <property type="nucleotide sequence ID" value="NZ_JALJRB010000024.1"/>
</dbReference>
<dbReference type="InterPro" id="IPR003680">
    <property type="entry name" value="Flavodoxin_fold"/>
</dbReference>
<dbReference type="Pfam" id="PF02525">
    <property type="entry name" value="Flavodoxin_2"/>
    <property type="match status" value="1"/>
</dbReference>
<evidence type="ECO:0000256" key="2">
    <source>
        <dbReference type="ARBA" id="ARBA00023002"/>
    </source>
</evidence>
<keyword evidence="5" id="KW-1185">Reference proteome</keyword>
<comment type="caution">
    <text evidence="4">The sequence shown here is derived from an EMBL/GenBank/DDBJ whole genome shotgun (WGS) entry which is preliminary data.</text>
</comment>
<name>A0AA41R3A9_9BACT</name>
<evidence type="ECO:0000256" key="1">
    <source>
        <dbReference type="ARBA" id="ARBA00006252"/>
    </source>
</evidence>
<protein>
    <submittedName>
        <fullName evidence="4">NAD(P)H-dependent oxidoreductase</fullName>
    </submittedName>
</protein>
<evidence type="ECO:0000259" key="3">
    <source>
        <dbReference type="Pfam" id="PF02525"/>
    </source>
</evidence>
<dbReference type="GO" id="GO:0003955">
    <property type="term" value="F:NAD(P)H dehydrogenase (quinone) activity"/>
    <property type="evidence" value="ECO:0007669"/>
    <property type="project" value="TreeGrafter"/>
</dbReference>
<dbReference type="SUPFAM" id="SSF52218">
    <property type="entry name" value="Flavoproteins"/>
    <property type="match status" value="1"/>
</dbReference>
<evidence type="ECO:0000313" key="5">
    <source>
        <dbReference type="Proteomes" id="UP001165427"/>
    </source>
</evidence>
<gene>
    <name evidence="4" type="ORF">MRX98_17340</name>
</gene>
<dbReference type="GO" id="GO:0005829">
    <property type="term" value="C:cytosol"/>
    <property type="evidence" value="ECO:0007669"/>
    <property type="project" value="TreeGrafter"/>
</dbReference>
<reference evidence="4" key="1">
    <citation type="submission" date="2022-04" db="EMBL/GenBank/DDBJ databases">
        <title>Desulfatitalea alkaliphila sp. nov., a novel anaerobic sulfate-reducing bacterium isolated from terrestrial mud volcano, Taman Peninsula, Russia.</title>
        <authorList>
            <person name="Khomyakova M.A."/>
            <person name="Merkel A.Y."/>
            <person name="Slobodkin A.I."/>
        </authorList>
    </citation>
    <scope>NUCLEOTIDE SEQUENCE</scope>
    <source>
        <strain evidence="4">M08but</strain>
    </source>
</reference>
<keyword evidence="2" id="KW-0560">Oxidoreductase</keyword>
<feature type="domain" description="Flavodoxin-like fold" evidence="3">
    <location>
        <begin position="1"/>
        <end position="138"/>
    </location>
</feature>
<dbReference type="EMBL" id="JALJRB010000024">
    <property type="protein sequence ID" value="MCJ8502352.1"/>
    <property type="molecule type" value="Genomic_DNA"/>
</dbReference>
<comment type="similarity">
    <text evidence="1">Belongs to the NAD(P)H dehydrogenase (quinone) family.</text>
</comment>
<organism evidence="4 5">
    <name type="scientific">Desulfatitalea alkaliphila</name>
    <dbReference type="NCBI Taxonomy" id="2929485"/>
    <lineage>
        <taxon>Bacteria</taxon>
        <taxon>Pseudomonadati</taxon>
        <taxon>Thermodesulfobacteriota</taxon>
        <taxon>Desulfobacteria</taxon>
        <taxon>Desulfobacterales</taxon>
        <taxon>Desulfosarcinaceae</taxon>
        <taxon>Desulfatitalea</taxon>
    </lineage>
</organism>
<accession>A0AA41R3A9</accession>
<proteinExistence type="inferred from homology"/>